<name>A0ABP4E2Z5_9ACTN</name>
<keyword evidence="1" id="KW-0472">Membrane</keyword>
<feature type="chain" id="PRO_5046925518" evidence="2">
    <location>
        <begin position="26"/>
        <end position="402"/>
    </location>
</feature>
<keyword evidence="4" id="KW-1185">Reference proteome</keyword>
<proteinExistence type="predicted"/>
<organism evidence="3 4">
    <name type="scientific">Nocardioides dubius</name>
    <dbReference type="NCBI Taxonomy" id="317019"/>
    <lineage>
        <taxon>Bacteria</taxon>
        <taxon>Bacillati</taxon>
        <taxon>Actinomycetota</taxon>
        <taxon>Actinomycetes</taxon>
        <taxon>Propionibacteriales</taxon>
        <taxon>Nocardioidaceae</taxon>
        <taxon>Nocardioides</taxon>
    </lineage>
</organism>
<evidence type="ECO:0000313" key="3">
    <source>
        <dbReference type="EMBL" id="GAA1090054.1"/>
    </source>
</evidence>
<comment type="caution">
    <text evidence="3">The sequence shown here is derived from an EMBL/GenBank/DDBJ whole genome shotgun (WGS) entry which is preliminary data.</text>
</comment>
<sequence>MITRLGGGLAVLLVAGTGVAGVALADDPQPGPMAAAAQEIAGSTDHRDPTVLTAGLWSDRLDPSDAGHYFGYSRVAENTTVHVAVFATGAPNDSITIETFAGDVSCGSATASSPYASNGPEKVFGATVLVGKQGSSDDCANQREDLRIVVSRGSSTGDLEPLPIRIKVVEEQRLADQQEHLDPERGSLPEPADVDPSFVAPEGAASTHTIRQGELQYFPLDLGWGESLAAEAVTASLAEQGIEEVVGPELSLELLGPLGVPIDDGLADANPADSLADDEETTVFTGLGPVAYRNRFSSDLPYLPGRYWVVVGLAGAAPDDEPMQIDYDLRVGASGDVAGAPRYRGGERAFLIGPDRWSLDPSGAANLSADDDAWPARRWGALGLAVFGVLCLGLGGRRLLRR</sequence>
<evidence type="ECO:0000313" key="4">
    <source>
        <dbReference type="Proteomes" id="UP001501581"/>
    </source>
</evidence>
<accession>A0ABP4E2Z5</accession>
<gene>
    <name evidence="3" type="ORF">GCM10009668_00630</name>
</gene>
<feature type="signal peptide" evidence="2">
    <location>
        <begin position="1"/>
        <end position="25"/>
    </location>
</feature>
<feature type="transmembrane region" description="Helical" evidence="1">
    <location>
        <begin position="379"/>
        <end position="400"/>
    </location>
</feature>
<reference evidence="4" key="1">
    <citation type="journal article" date="2019" name="Int. J. Syst. Evol. Microbiol.">
        <title>The Global Catalogue of Microorganisms (GCM) 10K type strain sequencing project: providing services to taxonomists for standard genome sequencing and annotation.</title>
        <authorList>
            <consortium name="The Broad Institute Genomics Platform"/>
            <consortium name="The Broad Institute Genome Sequencing Center for Infectious Disease"/>
            <person name="Wu L."/>
            <person name="Ma J."/>
        </authorList>
    </citation>
    <scope>NUCLEOTIDE SEQUENCE [LARGE SCALE GENOMIC DNA]</scope>
    <source>
        <strain evidence="4">JCM 13008</strain>
    </source>
</reference>
<dbReference type="Proteomes" id="UP001501581">
    <property type="component" value="Unassembled WGS sequence"/>
</dbReference>
<dbReference type="RefSeq" id="WP_343989994.1">
    <property type="nucleotide sequence ID" value="NZ_BAAALG010000001.1"/>
</dbReference>
<keyword evidence="1" id="KW-0812">Transmembrane</keyword>
<keyword evidence="2" id="KW-0732">Signal</keyword>
<keyword evidence="1" id="KW-1133">Transmembrane helix</keyword>
<dbReference type="EMBL" id="BAAALG010000001">
    <property type="protein sequence ID" value="GAA1090054.1"/>
    <property type="molecule type" value="Genomic_DNA"/>
</dbReference>
<protein>
    <submittedName>
        <fullName evidence="3">Uncharacterized protein</fullName>
    </submittedName>
</protein>
<evidence type="ECO:0000256" key="1">
    <source>
        <dbReference type="SAM" id="Phobius"/>
    </source>
</evidence>
<evidence type="ECO:0000256" key="2">
    <source>
        <dbReference type="SAM" id="SignalP"/>
    </source>
</evidence>